<dbReference type="UniPathway" id="UPA00219"/>
<evidence type="ECO:0000256" key="6">
    <source>
        <dbReference type="ARBA" id="ARBA00022984"/>
    </source>
</evidence>
<dbReference type="InterPro" id="IPR007235">
    <property type="entry name" value="Glyco_trans_28_C"/>
</dbReference>
<keyword evidence="2 10" id="KW-0132">Cell division</keyword>
<evidence type="ECO:0000259" key="12">
    <source>
        <dbReference type="Pfam" id="PF04101"/>
    </source>
</evidence>
<accession>A0A0G3WIG5</accession>
<dbReference type="AlphaFoldDB" id="A0A0G3WIG5"/>
<feature type="binding site" evidence="10">
    <location>
        <position position="297"/>
    </location>
    <ligand>
        <name>UDP-N-acetyl-alpha-D-glucosamine</name>
        <dbReference type="ChEBI" id="CHEBI:57705"/>
    </ligand>
</feature>
<dbReference type="PATRIC" id="fig|1408281.3.peg.313"/>
<comment type="caution">
    <text evidence="10">Lacks conserved residue(s) required for the propagation of feature annotation.</text>
</comment>
<dbReference type="EC" id="2.4.1.227" evidence="10"/>
<keyword evidence="4 10" id="KW-0808">Transferase</keyword>
<evidence type="ECO:0000256" key="2">
    <source>
        <dbReference type="ARBA" id="ARBA00022618"/>
    </source>
</evidence>
<reference evidence="13 14" key="1">
    <citation type="submission" date="2014-09" db="EMBL/GenBank/DDBJ databases">
        <title>Complete genome sequence of Endomicrobium proavitum.</title>
        <authorList>
            <person name="Zheng H."/>
        </authorList>
    </citation>
    <scope>NUCLEOTIDE SEQUENCE [LARGE SCALE GENOMIC DNA]</scope>
    <source>
        <strain evidence="13 14">Rsa215</strain>
    </source>
</reference>
<dbReference type="PANTHER" id="PTHR21015:SF22">
    <property type="entry name" value="GLYCOSYLTRANSFERASE"/>
    <property type="match status" value="1"/>
</dbReference>
<comment type="pathway">
    <text evidence="10">Cell wall biogenesis; peptidoglycan biosynthesis.</text>
</comment>
<feature type="binding site" evidence="10">
    <location>
        <position position="128"/>
    </location>
    <ligand>
        <name>UDP-N-acetyl-alpha-D-glucosamine</name>
        <dbReference type="ChEBI" id="CHEBI:57705"/>
    </ligand>
</feature>
<evidence type="ECO:0000256" key="4">
    <source>
        <dbReference type="ARBA" id="ARBA00022679"/>
    </source>
</evidence>
<evidence type="ECO:0000313" key="14">
    <source>
        <dbReference type="Proteomes" id="UP000035337"/>
    </source>
</evidence>
<dbReference type="Proteomes" id="UP000035337">
    <property type="component" value="Chromosome"/>
</dbReference>
<keyword evidence="6 10" id="KW-0573">Peptidoglycan synthesis</keyword>
<dbReference type="GO" id="GO:0009252">
    <property type="term" value="P:peptidoglycan biosynthetic process"/>
    <property type="evidence" value="ECO:0007669"/>
    <property type="project" value="UniProtKB-UniRule"/>
</dbReference>
<keyword evidence="1 10" id="KW-1003">Cell membrane</keyword>
<comment type="subcellular location">
    <subcellularLocation>
        <location evidence="10">Cell membrane</location>
        <topology evidence="10">Peripheral membrane protein</topology>
        <orientation evidence="10">Cytoplasmic side</orientation>
    </subcellularLocation>
</comment>
<evidence type="ECO:0000256" key="9">
    <source>
        <dbReference type="ARBA" id="ARBA00023316"/>
    </source>
</evidence>
<dbReference type="InterPro" id="IPR006009">
    <property type="entry name" value="GlcNAc_MurG"/>
</dbReference>
<dbReference type="InterPro" id="IPR004276">
    <property type="entry name" value="GlycoTrans_28_N"/>
</dbReference>
<gene>
    <name evidence="10 13" type="primary">murG</name>
    <name evidence="13" type="ORF">Epro_0301</name>
</gene>
<feature type="binding site" evidence="10">
    <location>
        <position position="199"/>
    </location>
    <ligand>
        <name>UDP-N-acetyl-alpha-D-glucosamine</name>
        <dbReference type="ChEBI" id="CHEBI:57705"/>
    </ligand>
</feature>
<dbReference type="STRING" id="1408281.Epro_0301"/>
<keyword evidence="3 10" id="KW-0328">Glycosyltransferase</keyword>
<evidence type="ECO:0000256" key="3">
    <source>
        <dbReference type="ARBA" id="ARBA00022676"/>
    </source>
</evidence>
<comment type="function">
    <text evidence="10">Cell wall formation. Catalyzes the transfer of a GlcNAc subunit on undecaprenyl-pyrophosphoryl-MurNAc-pentapeptide (lipid intermediate I) to form undecaprenyl-pyrophosphoryl-MurNAc-(pentapeptide)GlcNAc (lipid intermediate II).</text>
</comment>
<feature type="domain" description="Glycosyl transferase family 28 C-terminal" evidence="12">
    <location>
        <begin position="192"/>
        <end position="343"/>
    </location>
</feature>
<organism evidence="13 14">
    <name type="scientific">Endomicrobium proavitum</name>
    <dbReference type="NCBI Taxonomy" id="1408281"/>
    <lineage>
        <taxon>Bacteria</taxon>
        <taxon>Pseudomonadati</taxon>
        <taxon>Elusimicrobiota</taxon>
        <taxon>Endomicrobiia</taxon>
        <taxon>Endomicrobiales</taxon>
        <taxon>Endomicrobiaceae</taxon>
        <taxon>Endomicrobium</taxon>
    </lineage>
</organism>
<dbReference type="NCBIfam" id="TIGR01133">
    <property type="entry name" value="murG"/>
    <property type="match status" value="1"/>
</dbReference>
<keyword evidence="14" id="KW-1185">Reference proteome</keyword>
<dbReference type="EMBL" id="CP009498">
    <property type="protein sequence ID" value="AKL97680.1"/>
    <property type="molecule type" value="Genomic_DNA"/>
</dbReference>
<dbReference type="GO" id="GO:0050511">
    <property type="term" value="F:undecaprenyldiphospho-muramoylpentapeptide beta-N-acetylglucosaminyltransferase activity"/>
    <property type="evidence" value="ECO:0007669"/>
    <property type="project" value="UniProtKB-UniRule"/>
</dbReference>
<keyword evidence="8 10" id="KW-0131">Cell cycle</keyword>
<dbReference type="OrthoDB" id="9808936at2"/>
<dbReference type="HAMAP" id="MF_00033">
    <property type="entry name" value="MurG"/>
    <property type="match status" value="1"/>
</dbReference>
<evidence type="ECO:0000256" key="7">
    <source>
        <dbReference type="ARBA" id="ARBA00023136"/>
    </source>
</evidence>
<evidence type="ECO:0000313" key="13">
    <source>
        <dbReference type="EMBL" id="AKL97680.1"/>
    </source>
</evidence>
<keyword evidence="9 10" id="KW-0961">Cell wall biogenesis/degradation</keyword>
<dbReference type="GO" id="GO:0051991">
    <property type="term" value="F:UDP-N-acetyl-D-glucosamine:N-acetylmuramoyl-L-alanyl-D-glutamyl-meso-2,6-diaminopimelyl-D-alanyl-D-alanine-diphosphoundecaprenol 4-beta-N-acetylglucosaminlytransferase activity"/>
    <property type="evidence" value="ECO:0007669"/>
    <property type="project" value="RHEA"/>
</dbReference>
<comment type="similarity">
    <text evidence="10">Belongs to the glycosyltransferase 28 family. MurG subfamily.</text>
</comment>
<dbReference type="GO" id="GO:0071555">
    <property type="term" value="P:cell wall organization"/>
    <property type="evidence" value="ECO:0007669"/>
    <property type="project" value="UniProtKB-KW"/>
</dbReference>
<dbReference type="KEGG" id="epo:Epro_0301"/>
<feature type="domain" description="Glycosyltransferase family 28 N-terminal" evidence="11">
    <location>
        <begin position="9"/>
        <end position="146"/>
    </location>
</feature>
<dbReference type="Gene3D" id="3.40.50.2000">
    <property type="entry name" value="Glycogen Phosphorylase B"/>
    <property type="match status" value="2"/>
</dbReference>
<dbReference type="GO" id="GO:0005975">
    <property type="term" value="P:carbohydrate metabolic process"/>
    <property type="evidence" value="ECO:0007669"/>
    <property type="project" value="InterPro"/>
</dbReference>
<dbReference type="Pfam" id="PF03033">
    <property type="entry name" value="Glyco_transf_28"/>
    <property type="match status" value="1"/>
</dbReference>
<evidence type="ECO:0000256" key="8">
    <source>
        <dbReference type="ARBA" id="ARBA00023306"/>
    </source>
</evidence>
<dbReference type="Pfam" id="PF04101">
    <property type="entry name" value="Glyco_tran_28_C"/>
    <property type="match status" value="1"/>
</dbReference>
<comment type="catalytic activity">
    <reaction evidence="10">
        <text>di-trans,octa-cis-undecaprenyl diphospho-N-acetyl-alpha-D-muramoyl-L-alanyl-D-glutamyl-meso-2,6-diaminopimeloyl-D-alanyl-D-alanine + UDP-N-acetyl-alpha-D-glucosamine = di-trans,octa-cis-undecaprenyl diphospho-[N-acetyl-alpha-D-glucosaminyl-(1-&gt;4)]-N-acetyl-alpha-D-muramoyl-L-alanyl-D-glutamyl-meso-2,6-diaminopimeloyl-D-alanyl-D-alanine + UDP + H(+)</text>
        <dbReference type="Rhea" id="RHEA:31227"/>
        <dbReference type="ChEBI" id="CHEBI:15378"/>
        <dbReference type="ChEBI" id="CHEBI:57705"/>
        <dbReference type="ChEBI" id="CHEBI:58223"/>
        <dbReference type="ChEBI" id="CHEBI:61387"/>
        <dbReference type="ChEBI" id="CHEBI:61388"/>
        <dbReference type="EC" id="2.4.1.227"/>
    </reaction>
</comment>
<dbReference type="GO" id="GO:0005886">
    <property type="term" value="C:plasma membrane"/>
    <property type="evidence" value="ECO:0007669"/>
    <property type="project" value="UniProtKB-SubCell"/>
</dbReference>
<dbReference type="GO" id="GO:0008360">
    <property type="term" value="P:regulation of cell shape"/>
    <property type="evidence" value="ECO:0007669"/>
    <property type="project" value="UniProtKB-KW"/>
</dbReference>
<dbReference type="SUPFAM" id="SSF53756">
    <property type="entry name" value="UDP-Glycosyltransferase/glycogen phosphorylase"/>
    <property type="match status" value="1"/>
</dbReference>
<feature type="binding site" evidence="10">
    <location>
        <position position="169"/>
    </location>
    <ligand>
        <name>UDP-N-acetyl-alpha-D-glucosamine</name>
        <dbReference type="ChEBI" id="CHEBI:57705"/>
    </ligand>
</feature>
<keyword evidence="7 10" id="KW-0472">Membrane</keyword>
<dbReference type="CDD" id="cd03785">
    <property type="entry name" value="GT28_MurG"/>
    <property type="match status" value="1"/>
</dbReference>
<dbReference type="GO" id="GO:0051301">
    <property type="term" value="P:cell division"/>
    <property type="evidence" value="ECO:0007669"/>
    <property type="project" value="UniProtKB-KW"/>
</dbReference>
<dbReference type="PANTHER" id="PTHR21015">
    <property type="entry name" value="UDP-N-ACETYLGLUCOSAMINE--N-ACETYLMURAMYL-(PENTAPEPTIDE) PYROPHOSPHORYL-UNDECAPRENOL N-ACETYLGLUCOSAMINE TRANSFERASE 1"/>
    <property type="match status" value="1"/>
</dbReference>
<evidence type="ECO:0000256" key="1">
    <source>
        <dbReference type="ARBA" id="ARBA00022475"/>
    </source>
</evidence>
<protein>
    <recommendedName>
        <fullName evidence="10">UDP-N-acetylglucosamine--N-acetylmuramyl-(pentapeptide) pyrophosphoryl-undecaprenol N-acetylglucosamine transferase</fullName>
        <ecNumber evidence="10">2.4.1.227</ecNumber>
    </recommendedName>
    <alternativeName>
        <fullName evidence="10">Undecaprenyl-PP-MurNAc-pentapeptide-UDPGlcNAc GlcNAc transferase</fullName>
    </alternativeName>
</protein>
<dbReference type="RefSeq" id="WP_052569942.1">
    <property type="nucleotide sequence ID" value="NZ_CP009498.1"/>
</dbReference>
<evidence type="ECO:0000256" key="5">
    <source>
        <dbReference type="ARBA" id="ARBA00022960"/>
    </source>
</evidence>
<keyword evidence="5 10" id="KW-0133">Cell shape</keyword>
<feature type="binding site" evidence="10">
    <location>
        <begin position="16"/>
        <end position="18"/>
    </location>
    <ligand>
        <name>UDP-N-acetyl-alpha-D-glucosamine</name>
        <dbReference type="ChEBI" id="CHEBI:57705"/>
    </ligand>
</feature>
<proteinExistence type="inferred from homology"/>
<evidence type="ECO:0000256" key="10">
    <source>
        <dbReference type="HAMAP-Rule" id="MF_00033"/>
    </source>
</evidence>
<evidence type="ECO:0000259" key="11">
    <source>
        <dbReference type="Pfam" id="PF03033"/>
    </source>
</evidence>
<name>A0A0G3WIG5_9BACT</name>
<sequence length="357" mass="39571">MTRIASKKIIIAASGTGGHIYPGISLAREFERNGYDVTFFIGNNETSVKILTDSGLKYIAFNMSGMPRKFSFAFIKFLFKLAKAFLKSFCEIKKINPDIVIGTGGYISVPAIAAAGILGRKTYIHEQNAIPGAANKLLAKIADKVFVSFKDSVKYFKNKNVIVSGYPVRRDIVNVSKDEALKNLNAQKDIYTVLVFGGSLGAVKLNETAFDALDKFSLKEKIQVFHITGSKNFALISEKAKNKKNYFVFEYMHNIADAYAVSDIVICRSGAGAVFELKALNKPAVLVPYPFATDNHQFFNAKEIEKPRFAEVIEEKNLNAQSLLSAIEQIKSSKSYPVESKSLQLPQETIFKEIINV</sequence>